<protein>
    <submittedName>
        <fullName evidence="1">Gp66</fullName>
    </submittedName>
</protein>
<name>A0A0E1W331_BURPE</name>
<gene>
    <name evidence="1" type="ORF">BURPS1710A_1913</name>
</gene>
<evidence type="ECO:0000313" key="1">
    <source>
        <dbReference type="EMBL" id="EET06701.1"/>
    </source>
</evidence>
<dbReference type="HOGENOM" id="CLU_1335449_0_0_4"/>
<dbReference type="RefSeq" id="WP_004526657.1">
    <property type="nucleotide sequence ID" value="NZ_CM000832.1"/>
</dbReference>
<dbReference type="EMBL" id="CM000832">
    <property type="protein sequence ID" value="EET06701.1"/>
    <property type="molecule type" value="Genomic_DNA"/>
</dbReference>
<dbReference type="Proteomes" id="UP000001812">
    <property type="component" value="Chromosome I"/>
</dbReference>
<sequence>MDFIFDSTRQALHVSFLILASEPRAKNVLRTALIRAMELEPELSEEQRKWLGQLTGSAAESTVNFSGLDMVEVRAQCAAVVSAVRTKLMDVERWAVMARFGQMGDTRDADGVKRYYFLAERAEAIQSLSRWLEPSFPGISILALDCLLARLYANHARATISFRDLERSFGASHMAYKRAYEKIEPRMREVEALAVNRLTLYFEETGLITRTVECA</sequence>
<dbReference type="AlphaFoldDB" id="A0A0E1W331"/>
<proteinExistence type="predicted"/>
<reference evidence="1" key="1">
    <citation type="submission" date="2009-05" db="EMBL/GenBank/DDBJ databases">
        <authorList>
            <person name="Harkins D.M."/>
            <person name="DeShazer D."/>
            <person name="Woods D.E."/>
            <person name="Brinkac L.M."/>
            <person name="Brown K.A."/>
            <person name="Hung G.C."/>
            <person name="Tuanyok A."/>
            <person name="Zhang B."/>
            <person name="Nierman W.C."/>
        </authorList>
    </citation>
    <scope>NUCLEOTIDE SEQUENCE [LARGE SCALE GENOMIC DNA]</scope>
    <source>
        <strain evidence="1">1710a</strain>
    </source>
</reference>
<organism evidence="1">
    <name type="scientific">Burkholderia pseudomallei 1710a</name>
    <dbReference type="NCBI Taxonomy" id="320371"/>
    <lineage>
        <taxon>Bacteria</taxon>
        <taxon>Pseudomonadati</taxon>
        <taxon>Pseudomonadota</taxon>
        <taxon>Betaproteobacteria</taxon>
        <taxon>Burkholderiales</taxon>
        <taxon>Burkholderiaceae</taxon>
        <taxon>Burkholderia</taxon>
        <taxon>pseudomallei group</taxon>
    </lineage>
</organism>
<accession>A0A0E1W331</accession>